<gene>
    <name evidence="1" type="ORF">CDAR_443491</name>
</gene>
<evidence type="ECO:0000313" key="2">
    <source>
        <dbReference type="Proteomes" id="UP001054837"/>
    </source>
</evidence>
<dbReference type="Proteomes" id="UP001054837">
    <property type="component" value="Unassembled WGS sequence"/>
</dbReference>
<protein>
    <submittedName>
        <fullName evidence="1">Uncharacterized protein</fullName>
    </submittedName>
</protein>
<reference evidence="1 2" key="1">
    <citation type="submission" date="2021-06" db="EMBL/GenBank/DDBJ databases">
        <title>Caerostris darwini draft genome.</title>
        <authorList>
            <person name="Kono N."/>
            <person name="Arakawa K."/>
        </authorList>
    </citation>
    <scope>NUCLEOTIDE SEQUENCE [LARGE SCALE GENOMIC DNA]</scope>
</reference>
<dbReference type="AlphaFoldDB" id="A0AAV4R8D3"/>
<name>A0AAV4R8D3_9ARAC</name>
<dbReference type="EMBL" id="BPLQ01005717">
    <property type="protein sequence ID" value="GIY16667.1"/>
    <property type="molecule type" value="Genomic_DNA"/>
</dbReference>
<proteinExistence type="predicted"/>
<sequence length="101" mass="11448">MRWHSGGRGGGVLAYNEWGKVVVLDSKREKVEVTRLIWEGEEWYWLGFCDIVRDKFVRAPITGNSIFFMTGVPSVQNGQGFVLAGDKRSCFAVKDFKCNRG</sequence>
<accession>A0AAV4R8D3</accession>
<keyword evidence="2" id="KW-1185">Reference proteome</keyword>
<evidence type="ECO:0000313" key="1">
    <source>
        <dbReference type="EMBL" id="GIY16667.1"/>
    </source>
</evidence>
<comment type="caution">
    <text evidence="1">The sequence shown here is derived from an EMBL/GenBank/DDBJ whole genome shotgun (WGS) entry which is preliminary data.</text>
</comment>
<organism evidence="1 2">
    <name type="scientific">Caerostris darwini</name>
    <dbReference type="NCBI Taxonomy" id="1538125"/>
    <lineage>
        <taxon>Eukaryota</taxon>
        <taxon>Metazoa</taxon>
        <taxon>Ecdysozoa</taxon>
        <taxon>Arthropoda</taxon>
        <taxon>Chelicerata</taxon>
        <taxon>Arachnida</taxon>
        <taxon>Araneae</taxon>
        <taxon>Araneomorphae</taxon>
        <taxon>Entelegynae</taxon>
        <taxon>Araneoidea</taxon>
        <taxon>Araneidae</taxon>
        <taxon>Caerostris</taxon>
    </lineage>
</organism>